<feature type="transmembrane region" description="Helical" evidence="10">
    <location>
        <begin position="96"/>
        <end position="119"/>
    </location>
</feature>
<evidence type="ECO:0000256" key="10">
    <source>
        <dbReference type="SAM" id="Phobius"/>
    </source>
</evidence>
<dbReference type="EMBL" id="JAGGLL010000025">
    <property type="protein sequence ID" value="MBP2023215.1"/>
    <property type="molecule type" value="Genomic_DNA"/>
</dbReference>
<comment type="similarity">
    <text evidence="2">Belongs to the multi antimicrobial extrusion (MATE) (TC 2.A.66.1) family. MepA subfamily.</text>
</comment>
<dbReference type="InterPro" id="IPR045070">
    <property type="entry name" value="MATE_MepA-like"/>
</dbReference>
<keyword evidence="6 10" id="KW-0812">Transmembrane</keyword>
<comment type="subcellular location">
    <subcellularLocation>
        <location evidence="1">Cell membrane</location>
        <topology evidence="1">Multi-pass membrane protein</topology>
    </subcellularLocation>
</comment>
<evidence type="ECO:0000313" key="12">
    <source>
        <dbReference type="Proteomes" id="UP001519308"/>
    </source>
</evidence>
<evidence type="ECO:0000256" key="8">
    <source>
        <dbReference type="ARBA" id="ARBA00023136"/>
    </source>
</evidence>
<feature type="transmembrane region" description="Helical" evidence="10">
    <location>
        <begin position="168"/>
        <end position="191"/>
    </location>
</feature>
<keyword evidence="8 10" id="KW-0472">Membrane</keyword>
<evidence type="ECO:0000313" key="11">
    <source>
        <dbReference type="EMBL" id="MBP2023215.1"/>
    </source>
</evidence>
<dbReference type="InterPro" id="IPR002528">
    <property type="entry name" value="MATE_fam"/>
</dbReference>
<feature type="transmembrane region" description="Helical" evidence="10">
    <location>
        <begin position="396"/>
        <end position="414"/>
    </location>
</feature>
<dbReference type="PANTHER" id="PTHR43823">
    <property type="entry name" value="SPORULATION PROTEIN YKVU"/>
    <property type="match status" value="1"/>
</dbReference>
<dbReference type="NCBIfam" id="TIGR00797">
    <property type="entry name" value="matE"/>
    <property type="match status" value="1"/>
</dbReference>
<sequence>MDRTTELGQESIGKLLLKFSVPAIIGMIVNALYNIVDRIFIGQIPGGIGELALSGVTVTFPISTVIMAFGMLVGIGSAALISIRLGQQKKDEADKILGNALMLVIIILVTLAVVTFPFLDKILVAFGASENILPYAKEYIGIIIAGGVIQNIGFGLNAAIRSEGNPKIAMYTMLLGAITNTVLDPIFIFVFNMGVAGAAIATVIAQLASTIWVVYHFTRGKSILKLKKKNFKLDKEIVKGIFAIGMSPFFMQLAASLVGVISNKALLTHGGDFAIGAMGVISSVAMMCLMPVFGINQGSQPIIGYNYGAKNYKRVKKAWMLAVIAAVAVTTTGFLVVELAAPSIIKIFNSNADLVAIGTHGIRIYLSMLPVIGFQVISTNYFQAIGKAKISMFLSLIRQVIVLIPLLLILPPIFGLNGVWISGPTSDAVASIITVFFVMRELKILKQQEMEARVA</sequence>
<feature type="transmembrane region" description="Helical" evidence="10">
    <location>
        <begin position="318"/>
        <end position="344"/>
    </location>
</feature>
<keyword evidence="5" id="KW-1003">Cell membrane</keyword>
<feature type="transmembrane region" description="Helical" evidence="10">
    <location>
        <begin position="237"/>
        <end position="261"/>
    </location>
</feature>
<dbReference type="InterPro" id="IPR048279">
    <property type="entry name" value="MdtK-like"/>
</dbReference>
<gene>
    <name evidence="11" type="ORF">J2Z44_003052</name>
</gene>
<feature type="transmembrane region" description="Helical" evidence="10">
    <location>
        <begin position="197"/>
        <end position="217"/>
    </location>
</feature>
<keyword evidence="9" id="KW-0046">Antibiotic resistance</keyword>
<evidence type="ECO:0000256" key="1">
    <source>
        <dbReference type="ARBA" id="ARBA00004651"/>
    </source>
</evidence>
<feature type="transmembrane region" description="Helical" evidence="10">
    <location>
        <begin position="56"/>
        <end position="84"/>
    </location>
</feature>
<feature type="transmembrane region" description="Helical" evidence="10">
    <location>
        <begin position="273"/>
        <end position="297"/>
    </location>
</feature>
<keyword evidence="12" id="KW-1185">Reference proteome</keyword>
<proteinExistence type="inferred from homology"/>
<protein>
    <recommendedName>
        <fullName evidence="3">Multidrug export protein MepA</fullName>
    </recommendedName>
</protein>
<feature type="transmembrane region" description="Helical" evidence="10">
    <location>
        <begin position="15"/>
        <end position="36"/>
    </location>
</feature>
<evidence type="ECO:0000256" key="5">
    <source>
        <dbReference type="ARBA" id="ARBA00022475"/>
    </source>
</evidence>
<evidence type="ECO:0000256" key="4">
    <source>
        <dbReference type="ARBA" id="ARBA00022448"/>
    </source>
</evidence>
<dbReference type="CDD" id="cd13143">
    <property type="entry name" value="MATE_MepA_like"/>
    <property type="match status" value="1"/>
</dbReference>
<dbReference type="InterPro" id="IPR051327">
    <property type="entry name" value="MATE_MepA_subfamily"/>
</dbReference>
<feature type="transmembrane region" description="Helical" evidence="10">
    <location>
        <begin position="364"/>
        <end position="384"/>
    </location>
</feature>
<name>A0ABS4K617_9CLOT</name>
<keyword evidence="7 10" id="KW-1133">Transmembrane helix</keyword>
<reference evidence="11 12" key="1">
    <citation type="submission" date="2021-03" db="EMBL/GenBank/DDBJ databases">
        <title>Genomic Encyclopedia of Type Strains, Phase IV (KMG-IV): sequencing the most valuable type-strain genomes for metagenomic binning, comparative biology and taxonomic classification.</title>
        <authorList>
            <person name="Goeker M."/>
        </authorList>
    </citation>
    <scope>NUCLEOTIDE SEQUENCE [LARGE SCALE GENOMIC DNA]</scope>
    <source>
        <strain evidence="11 12">DSM 28650</strain>
    </source>
</reference>
<evidence type="ECO:0000256" key="3">
    <source>
        <dbReference type="ARBA" id="ARBA00022106"/>
    </source>
</evidence>
<organism evidence="11 12">
    <name type="scientific">Clostridium punense</name>
    <dbReference type="NCBI Taxonomy" id="1054297"/>
    <lineage>
        <taxon>Bacteria</taxon>
        <taxon>Bacillati</taxon>
        <taxon>Bacillota</taxon>
        <taxon>Clostridia</taxon>
        <taxon>Eubacteriales</taxon>
        <taxon>Clostridiaceae</taxon>
        <taxon>Clostridium</taxon>
    </lineage>
</organism>
<keyword evidence="4" id="KW-0813">Transport</keyword>
<dbReference type="Pfam" id="PF01554">
    <property type="entry name" value="MatE"/>
    <property type="match status" value="2"/>
</dbReference>
<comment type="caution">
    <text evidence="11">The sequence shown here is derived from an EMBL/GenBank/DDBJ whole genome shotgun (WGS) entry which is preliminary data.</text>
</comment>
<evidence type="ECO:0000256" key="9">
    <source>
        <dbReference type="ARBA" id="ARBA00023251"/>
    </source>
</evidence>
<dbReference type="RefSeq" id="WP_021285547.1">
    <property type="nucleotide sequence ID" value="NZ_JAGGLL010000025.1"/>
</dbReference>
<evidence type="ECO:0000256" key="7">
    <source>
        <dbReference type="ARBA" id="ARBA00022989"/>
    </source>
</evidence>
<accession>A0ABS4K617</accession>
<dbReference type="Proteomes" id="UP001519308">
    <property type="component" value="Unassembled WGS sequence"/>
</dbReference>
<evidence type="ECO:0000256" key="6">
    <source>
        <dbReference type="ARBA" id="ARBA00022692"/>
    </source>
</evidence>
<feature type="transmembrane region" description="Helical" evidence="10">
    <location>
        <begin position="139"/>
        <end position="156"/>
    </location>
</feature>
<feature type="transmembrane region" description="Helical" evidence="10">
    <location>
        <begin position="420"/>
        <end position="439"/>
    </location>
</feature>
<dbReference type="PANTHER" id="PTHR43823:SF3">
    <property type="entry name" value="MULTIDRUG EXPORT PROTEIN MEPA"/>
    <property type="match status" value="1"/>
</dbReference>
<evidence type="ECO:0000256" key="2">
    <source>
        <dbReference type="ARBA" id="ARBA00008417"/>
    </source>
</evidence>
<dbReference type="PIRSF" id="PIRSF006603">
    <property type="entry name" value="DinF"/>
    <property type="match status" value="1"/>
</dbReference>